<proteinExistence type="inferred from homology"/>
<name>A0A1F5ECB5_9BACT</name>
<evidence type="ECO:0000256" key="6">
    <source>
        <dbReference type="SAM" id="Phobius"/>
    </source>
</evidence>
<dbReference type="PANTHER" id="PTHR13887:SF14">
    <property type="entry name" value="DISULFIDE BOND FORMATION PROTEIN D"/>
    <property type="match status" value="1"/>
</dbReference>
<evidence type="ECO:0000313" key="9">
    <source>
        <dbReference type="Proteomes" id="UP000177481"/>
    </source>
</evidence>
<evidence type="ECO:0000313" key="8">
    <source>
        <dbReference type="EMBL" id="OGD65059.1"/>
    </source>
</evidence>
<dbReference type="SUPFAM" id="SSF52833">
    <property type="entry name" value="Thioredoxin-like"/>
    <property type="match status" value="1"/>
</dbReference>
<comment type="caution">
    <text evidence="8">The sequence shown here is derived from an EMBL/GenBank/DDBJ whole genome shotgun (WGS) entry which is preliminary data.</text>
</comment>
<dbReference type="PROSITE" id="PS51352">
    <property type="entry name" value="THIOREDOXIN_2"/>
    <property type="match status" value="1"/>
</dbReference>
<dbReference type="AlphaFoldDB" id="A0A1F5ECB5"/>
<keyword evidence="5" id="KW-0676">Redox-active center</keyword>
<dbReference type="EMBL" id="MEZX01000001">
    <property type="protein sequence ID" value="OGD65059.1"/>
    <property type="molecule type" value="Genomic_DNA"/>
</dbReference>
<evidence type="ECO:0000256" key="3">
    <source>
        <dbReference type="ARBA" id="ARBA00023002"/>
    </source>
</evidence>
<dbReference type="Gene3D" id="3.40.30.10">
    <property type="entry name" value="Glutaredoxin"/>
    <property type="match status" value="1"/>
</dbReference>
<keyword evidence="6" id="KW-1133">Transmembrane helix</keyword>
<accession>A0A1F5ECB5</accession>
<gene>
    <name evidence="8" type="ORF">A3A71_03135</name>
</gene>
<evidence type="ECO:0000256" key="2">
    <source>
        <dbReference type="ARBA" id="ARBA00022729"/>
    </source>
</evidence>
<dbReference type="GO" id="GO:0016491">
    <property type="term" value="F:oxidoreductase activity"/>
    <property type="evidence" value="ECO:0007669"/>
    <property type="project" value="UniProtKB-KW"/>
</dbReference>
<sequence length="222" mass="24375">MSGDSKFFLGVVVVAILAIGGVVFFSRSGSPDTANVDVKDGWKTGSDSAPVKIVEFGDFQCGACKLAAEPLRQAVESRKNKVQLVYLHFPIISIHQNAMSSALASEAAGEQGKFWEMYDQLYVTQSQWEKISDGASFFRQIAQSLKLDMNKYDNTVSDRSVEKKINSQLSYGTSLGVDRTPTLFVNNKKYTGGRTVEQWQQLIDDEVAAVKKNASGSQNPTK</sequence>
<evidence type="ECO:0000259" key="7">
    <source>
        <dbReference type="PROSITE" id="PS51352"/>
    </source>
</evidence>
<keyword evidence="4" id="KW-1015">Disulfide bond</keyword>
<dbReference type="InterPro" id="IPR036249">
    <property type="entry name" value="Thioredoxin-like_sf"/>
</dbReference>
<evidence type="ECO:0000256" key="4">
    <source>
        <dbReference type="ARBA" id="ARBA00023157"/>
    </source>
</evidence>
<evidence type="ECO:0000256" key="1">
    <source>
        <dbReference type="ARBA" id="ARBA00005791"/>
    </source>
</evidence>
<dbReference type="Pfam" id="PF13462">
    <property type="entry name" value="Thioredoxin_4"/>
    <property type="match status" value="1"/>
</dbReference>
<reference evidence="8 9" key="1">
    <citation type="journal article" date="2016" name="Nat. Commun.">
        <title>Thousands of microbial genomes shed light on interconnected biogeochemical processes in an aquifer system.</title>
        <authorList>
            <person name="Anantharaman K."/>
            <person name="Brown C.T."/>
            <person name="Hug L.A."/>
            <person name="Sharon I."/>
            <person name="Castelle C.J."/>
            <person name="Probst A.J."/>
            <person name="Thomas B.C."/>
            <person name="Singh A."/>
            <person name="Wilkins M.J."/>
            <person name="Karaoz U."/>
            <person name="Brodie E.L."/>
            <person name="Williams K.H."/>
            <person name="Hubbard S.S."/>
            <person name="Banfield J.F."/>
        </authorList>
    </citation>
    <scope>NUCLEOTIDE SEQUENCE [LARGE SCALE GENOMIC DNA]</scope>
</reference>
<protein>
    <recommendedName>
        <fullName evidence="7">Thioredoxin domain-containing protein</fullName>
    </recommendedName>
</protein>
<keyword evidence="2" id="KW-0732">Signal</keyword>
<dbReference type="Proteomes" id="UP000177481">
    <property type="component" value="Unassembled WGS sequence"/>
</dbReference>
<dbReference type="PANTHER" id="PTHR13887">
    <property type="entry name" value="GLUTATHIONE S-TRANSFERASE KAPPA"/>
    <property type="match status" value="1"/>
</dbReference>
<keyword evidence="6" id="KW-0472">Membrane</keyword>
<organism evidence="8 9">
    <name type="scientific">Candidatus Berkelbacteria bacterium RIFCSPLOWO2_01_FULL_50_28</name>
    <dbReference type="NCBI Taxonomy" id="1797471"/>
    <lineage>
        <taxon>Bacteria</taxon>
        <taxon>Candidatus Berkelbacteria</taxon>
    </lineage>
</organism>
<comment type="similarity">
    <text evidence="1">Belongs to the thioredoxin family. DsbA subfamily.</text>
</comment>
<evidence type="ECO:0000256" key="5">
    <source>
        <dbReference type="ARBA" id="ARBA00023284"/>
    </source>
</evidence>
<feature type="transmembrane region" description="Helical" evidence="6">
    <location>
        <begin position="7"/>
        <end position="25"/>
    </location>
</feature>
<keyword evidence="3" id="KW-0560">Oxidoreductase</keyword>
<dbReference type="STRING" id="1797471.A3A71_03135"/>
<dbReference type="InterPro" id="IPR012336">
    <property type="entry name" value="Thioredoxin-like_fold"/>
</dbReference>
<dbReference type="InterPro" id="IPR013766">
    <property type="entry name" value="Thioredoxin_domain"/>
</dbReference>
<feature type="domain" description="Thioredoxin" evidence="7">
    <location>
        <begin position="24"/>
        <end position="208"/>
    </location>
</feature>
<keyword evidence="6" id="KW-0812">Transmembrane</keyword>